<proteinExistence type="predicted"/>
<protein>
    <submittedName>
        <fullName evidence="1">Uncharacterized protein</fullName>
    </submittedName>
</protein>
<reference evidence="1" key="1">
    <citation type="journal article" date="2013" name="Environ. Microbiol.">
        <title>Microbiota from the distal guts of lean and obese adolescents exhibit partial functional redundancy besides clear differences in community structure.</title>
        <authorList>
            <person name="Ferrer M."/>
            <person name="Ruiz A."/>
            <person name="Lanza F."/>
            <person name="Haange S.B."/>
            <person name="Oberbach A."/>
            <person name="Till H."/>
            <person name="Bargiela R."/>
            <person name="Campoy C."/>
            <person name="Segura M.T."/>
            <person name="Richter M."/>
            <person name="von Bergen M."/>
            <person name="Seifert J."/>
            <person name="Suarez A."/>
        </authorList>
    </citation>
    <scope>NUCLEOTIDE SEQUENCE</scope>
</reference>
<comment type="caution">
    <text evidence="1">The sequence shown here is derived from an EMBL/GenBank/DDBJ whole genome shotgun (WGS) entry which is preliminary data.</text>
</comment>
<name>K1T642_9ZZZZ</name>
<organism evidence="1">
    <name type="scientific">human gut metagenome</name>
    <dbReference type="NCBI Taxonomy" id="408170"/>
    <lineage>
        <taxon>unclassified sequences</taxon>
        <taxon>metagenomes</taxon>
        <taxon>organismal metagenomes</taxon>
    </lineage>
</organism>
<feature type="non-terminal residue" evidence="1">
    <location>
        <position position="1"/>
    </location>
</feature>
<accession>K1T642</accession>
<gene>
    <name evidence="1" type="ORF">LEA_08741</name>
</gene>
<evidence type="ECO:0000313" key="1">
    <source>
        <dbReference type="EMBL" id="EKC68542.1"/>
    </source>
</evidence>
<sequence length="44" mass="4949">TSEKQTSEAEKVRAQAMAESMAQQFAIPAVQQMAEIEDLRGQYF</sequence>
<dbReference type="EMBL" id="AJWY01005836">
    <property type="protein sequence ID" value="EKC68542.1"/>
    <property type="molecule type" value="Genomic_DNA"/>
</dbReference>
<dbReference type="AlphaFoldDB" id="K1T642"/>